<reference evidence="3" key="1">
    <citation type="submission" date="2016-10" db="EMBL/GenBank/DDBJ databases">
        <authorList>
            <person name="Varghese N."/>
            <person name="Submissions S."/>
        </authorList>
    </citation>
    <scope>NUCLEOTIDE SEQUENCE [LARGE SCALE GENOMIC DNA]</scope>
    <source>
        <strain evidence="3">ATCC 35263</strain>
    </source>
</reference>
<feature type="compositionally biased region" description="Low complexity" evidence="1">
    <location>
        <begin position="8"/>
        <end position="22"/>
    </location>
</feature>
<name>A0A1H6G166_THEAL</name>
<organism evidence="2 3">
    <name type="scientific">Thermoleophilum album</name>
    <dbReference type="NCBI Taxonomy" id="29539"/>
    <lineage>
        <taxon>Bacteria</taxon>
        <taxon>Bacillati</taxon>
        <taxon>Actinomycetota</taxon>
        <taxon>Thermoleophilia</taxon>
        <taxon>Thermoleophilales</taxon>
        <taxon>Thermoleophilaceae</taxon>
        <taxon>Thermoleophilum</taxon>
    </lineage>
</organism>
<accession>A0A1H6G166</accession>
<evidence type="ECO:0000313" key="3">
    <source>
        <dbReference type="Proteomes" id="UP000222056"/>
    </source>
</evidence>
<proteinExistence type="predicted"/>
<dbReference type="Proteomes" id="UP000222056">
    <property type="component" value="Unassembled WGS sequence"/>
</dbReference>
<evidence type="ECO:0000256" key="1">
    <source>
        <dbReference type="SAM" id="MobiDB-lite"/>
    </source>
</evidence>
<gene>
    <name evidence="2" type="ORF">SAMN02745716_2147</name>
</gene>
<sequence>MDVQRGLPAAVPHHSHAPSAPAQFESEAVLEASLGDLTTKERLLEVLREARAQAEEGLAEGRVIPESLLARDALRSAEQPGRLHVVAVMYEFVLSYFETMARWARWAEEEVALWPDTSRSDDLRRTVGVFRRALTRAAQLLPEARD</sequence>
<dbReference type="AlphaFoldDB" id="A0A1H6G166"/>
<keyword evidence="3" id="KW-1185">Reference proteome</keyword>
<protein>
    <submittedName>
        <fullName evidence="2">Uncharacterized protein</fullName>
    </submittedName>
</protein>
<evidence type="ECO:0000313" key="2">
    <source>
        <dbReference type="EMBL" id="SEH16340.1"/>
    </source>
</evidence>
<dbReference type="EMBL" id="FNWJ01000005">
    <property type="protein sequence ID" value="SEH16340.1"/>
    <property type="molecule type" value="Genomic_DNA"/>
</dbReference>
<feature type="region of interest" description="Disordered" evidence="1">
    <location>
        <begin position="1"/>
        <end position="22"/>
    </location>
</feature>